<name>A0A6A5UIN4_9PLEO</name>
<evidence type="ECO:0000313" key="1">
    <source>
        <dbReference type="EMBL" id="KAF1962776.1"/>
    </source>
</evidence>
<dbReference type="EMBL" id="ML976978">
    <property type="protein sequence ID" value="KAF1962776.1"/>
    <property type="molecule type" value="Genomic_DNA"/>
</dbReference>
<reference evidence="1" key="1">
    <citation type="journal article" date="2020" name="Stud. Mycol.">
        <title>101 Dothideomycetes genomes: a test case for predicting lifestyles and emergence of pathogens.</title>
        <authorList>
            <person name="Haridas S."/>
            <person name="Albert R."/>
            <person name="Binder M."/>
            <person name="Bloem J."/>
            <person name="Labutti K."/>
            <person name="Salamov A."/>
            <person name="Andreopoulos B."/>
            <person name="Baker S."/>
            <person name="Barry K."/>
            <person name="Bills G."/>
            <person name="Bluhm B."/>
            <person name="Cannon C."/>
            <person name="Castanera R."/>
            <person name="Culley D."/>
            <person name="Daum C."/>
            <person name="Ezra D."/>
            <person name="Gonzalez J."/>
            <person name="Henrissat B."/>
            <person name="Kuo A."/>
            <person name="Liang C."/>
            <person name="Lipzen A."/>
            <person name="Lutzoni F."/>
            <person name="Magnuson J."/>
            <person name="Mondo S."/>
            <person name="Nolan M."/>
            <person name="Ohm R."/>
            <person name="Pangilinan J."/>
            <person name="Park H.-J."/>
            <person name="Ramirez L."/>
            <person name="Alfaro M."/>
            <person name="Sun H."/>
            <person name="Tritt A."/>
            <person name="Yoshinaga Y."/>
            <person name="Zwiers L.-H."/>
            <person name="Turgeon B."/>
            <person name="Goodwin S."/>
            <person name="Spatafora J."/>
            <person name="Crous P."/>
            <person name="Grigoriev I."/>
        </authorList>
    </citation>
    <scope>NUCLEOTIDE SEQUENCE</scope>
    <source>
        <strain evidence="1">CBS 675.92</strain>
    </source>
</reference>
<dbReference type="OrthoDB" id="440424at2759"/>
<dbReference type="AlphaFoldDB" id="A0A6A5UIN4"/>
<evidence type="ECO:0000313" key="2">
    <source>
        <dbReference type="Proteomes" id="UP000800035"/>
    </source>
</evidence>
<sequence>MIVGIPWMTAAINNQTYDEPQSGTEWGKSKRIVTAVAVTGALVGGWPIALGALGWSAGGVVAGMYHYSQCLSYRLISDVGSLAAGAQAGIGNVVAGSAFALTQSAAMGGSVAGVVNGAIVGAGGIAAAYEAFKGSDDDQEGKKKEKAKP</sequence>
<organism evidence="1 2">
    <name type="scientific">Byssothecium circinans</name>
    <dbReference type="NCBI Taxonomy" id="147558"/>
    <lineage>
        <taxon>Eukaryota</taxon>
        <taxon>Fungi</taxon>
        <taxon>Dikarya</taxon>
        <taxon>Ascomycota</taxon>
        <taxon>Pezizomycotina</taxon>
        <taxon>Dothideomycetes</taxon>
        <taxon>Pleosporomycetidae</taxon>
        <taxon>Pleosporales</taxon>
        <taxon>Massarineae</taxon>
        <taxon>Massarinaceae</taxon>
        <taxon>Byssothecium</taxon>
    </lineage>
</organism>
<keyword evidence="2" id="KW-1185">Reference proteome</keyword>
<protein>
    <submittedName>
        <fullName evidence="1">Uncharacterized protein</fullName>
    </submittedName>
</protein>
<proteinExistence type="predicted"/>
<gene>
    <name evidence="1" type="ORF">CC80DRAFT_530698</name>
</gene>
<dbReference type="Proteomes" id="UP000800035">
    <property type="component" value="Unassembled WGS sequence"/>
</dbReference>
<accession>A0A6A5UIN4</accession>